<gene>
    <name evidence="1" type="ORF">NGATSA_2030600</name>
</gene>
<dbReference type="SUPFAM" id="SSF48452">
    <property type="entry name" value="TPR-like"/>
    <property type="match status" value="1"/>
</dbReference>
<feature type="non-terminal residue" evidence="1">
    <location>
        <position position="219"/>
    </location>
</feature>
<dbReference type="AlphaFoldDB" id="I2CRF7"/>
<dbReference type="GO" id="GO:0036158">
    <property type="term" value="P:outer dynein arm assembly"/>
    <property type="evidence" value="ECO:0007669"/>
    <property type="project" value="TreeGrafter"/>
</dbReference>
<dbReference type="GO" id="GO:0036159">
    <property type="term" value="P:inner dynein arm assembly"/>
    <property type="evidence" value="ECO:0007669"/>
    <property type="project" value="TreeGrafter"/>
</dbReference>
<proteinExistence type="evidence at transcript level"/>
<protein>
    <submittedName>
        <fullName evidence="1">Dyslexia susceptibility 1 candidate 1</fullName>
    </submittedName>
</protein>
<organism evidence="1">
    <name type="scientific">Nannochloropsis gaditana (strain CCMP526)</name>
    <name type="common">Green microalga</name>
    <name type="synonym">Microchloropsis gaditana</name>
    <dbReference type="NCBI Taxonomy" id="1093141"/>
    <lineage>
        <taxon>Eukaryota</taxon>
        <taxon>Sar</taxon>
        <taxon>Stramenopiles</taxon>
        <taxon>Ochrophyta</taxon>
        <taxon>Eustigmatophyceae</taxon>
        <taxon>Eustigmatales</taxon>
        <taxon>Monodopsidaceae</taxon>
        <taxon>Nannochloropsis</taxon>
    </lineage>
</organism>
<name>I2CRF7_NANGC</name>
<dbReference type="PANTHER" id="PTHR46492:SF1">
    <property type="entry name" value="DYNEIN AXONEMAL ASSEMBLY FACTOR 4"/>
    <property type="match status" value="1"/>
</dbReference>
<dbReference type="OMA" id="FFRIRRY"/>
<sequence>QERTLNEEKQIFFALDIGIDPHETLSTLSIPTSKSLSVPVAPAVRSESGRKVINVTFTPRMFPTPLRESKKLDEDLWIKKFKPAWNENVHQKLEARNHNEEPKYDDMRSVSERDPFWLKARGDNMCRAGDYESAINAYTTALCCDSRHRQHHLLLGNRALCFFRIRRYQECADDCTEALKLLQSSERQDSDTSVGIYLQLYARRGACFCQMGNYAIALK</sequence>
<dbReference type="EMBL" id="JU980427">
    <property type="protein sequence ID" value="AFJ69490.1"/>
    <property type="molecule type" value="mRNA"/>
</dbReference>
<reference evidence="1" key="2">
    <citation type="journal article" date="2012" name="Nat. Commun.">
        <title>Draft genome sequence and genetic transformation of the oleaginous alga Nannochloropis gaditana.</title>
        <authorList>
            <person name="Radakovits R."/>
            <person name="Jinkerson R.E."/>
            <person name="Fuerstenberg S.I."/>
            <person name="Tae H."/>
            <person name="Settlage R.E."/>
            <person name="Boore J.L."/>
            <person name="Posewitz M.C."/>
        </authorList>
    </citation>
    <scope>NUCLEOTIDE SEQUENCE</scope>
    <source>
        <strain evidence="1">CCMP526</strain>
    </source>
</reference>
<dbReference type="RefSeq" id="XP_005856012.1">
    <property type="nucleotide sequence ID" value="XM_005855950.1"/>
</dbReference>
<dbReference type="OrthoDB" id="348005at2759"/>
<dbReference type="GO" id="GO:0003341">
    <property type="term" value="P:cilium movement"/>
    <property type="evidence" value="ECO:0007669"/>
    <property type="project" value="TreeGrafter"/>
</dbReference>
<reference evidence="1" key="1">
    <citation type="journal article" date="2012" name="Bioengineered">
        <title>Additional insights into the genome of the oleaginous model alga Nannochloropsis gaditana.</title>
        <authorList>
            <person name="Jinkerson R.E."/>
            <person name="Radakovits R."/>
            <person name="Posewitz M.C."/>
        </authorList>
    </citation>
    <scope>NUCLEOTIDE SEQUENCE</scope>
    <source>
        <strain evidence="1">CCMP526</strain>
    </source>
</reference>
<dbReference type="PANTHER" id="PTHR46492">
    <property type="entry name" value="DYNEIN ASSEMBLY FACTOR 4, AXONEMAL"/>
    <property type="match status" value="1"/>
</dbReference>
<dbReference type="KEGG" id="ngd:NGA_2030600"/>
<evidence type="ECO:0000313" key="1">
    <source>
        <dbReference type="EMBL" id="AFJ69490.1"/>
    </source>
</evidence>
<feature type="non-terminal residue" evidence="1">
    <location>
        <position position="1"/>
    </location>
</feature>
<dbReference type="InterPro" id="IPR011990">
    <property type="entry name" value="TPR-like_helical_dom_sf"/>
</dbReference>
<dbReference type="Gene3D" id="1.25.40.10">
    <property type="entry name" value="Tetratricopeptide repeat domain"/>
    <property type="match status" value="1"/>
</dbReference>
<dbReference type="InterPro" id="IPR052004">
    <property type="entry name" value="Dynein_assembly_factor_4"/>
</dbReference>
<accession>I2CRF7</accession>